<feature type="domain" description="AB hydrolase-1" evidence="2">
    <location>
        <begin position="91"/>
        <end position="309"/>
    </location>
</feature>
<name>A0ABW5N3V9_9FLAO</name>
<dbReference type="InterPro" id="IPR000639">
    <property type="entry name" value="Epox_hydrolase-like"/>
</dbReference>
<keyword evidence="4" id="KW-1185">Reference proteome</keyword>
<dbReference type="EMBL" id="JBHULX010000001">
    <property type="protein sequence ID" value="MFD2589293.1"/>
    <property type="molecule type" value="Genomic_DNA"/>
</dbReference>
<protein>
    <submittedName>
        <fullName evidence="3">Alpha/beta fold hydrolase</fullName>
    </submittedName>
</protein>
<gene>
    <name evidence="3" type="ORF">ACFSTE_00525</name>
</gene>
<dbReference type="PRINTS" id="PR00111">
    <property type="entry name" value="ABHYDROLASE"/>
</dbReference>
<dbReference type="GO" id="GO:0016787">
    <property type="term" value="F:hydrolase activity"/>
    <property type="evidence" value="ECO:0007669"/>
    <property type="project" value="UniProtKB-KW"/>
</dbReference>
<dbReference type="Gene3D" id="3.40.50.1820">
    <property type="entry name" value="alpha/beta hydrolase"/>
    <property type="match status" value="1"/>
</dbReference>
<accession>A0ABW5N3V9</accession>
<dbReference type="RefSeq" id="WP_378257903.1">
    <property type="nucleotide sequence ID" value="NZ_JBHSJV010000001.1"/>
</dbReference>
<organism evidence="3 4">
    <name type="scientific">Aquimarina hainanensis</name>
    <dbReference type="NCBI Taxonomy" id="1578017"/>
    <lineage>
        <taxon>Bacteria</taxon>
        <taxon>Pseudomonadati</taxon>
        <taxon>Bacteroidota</taxon>
        <taxon>Flavobacteriia</taxon>
        <taxon>Flavobacteriales</taxon>
        <taxon>Flavobacteriaceae</taxon>
        <taxon>Aquimarina</taxon>
    </lineage>
</organism>
<dbReference type="InterPro" id="IPR000073">
    <property type="entry name" value="AB_hydrolase_1"/>
</dbReference>
<keyword evidence="1 3" id="KW-0378">Hydrolase</keyword>
<dbReference type="Pfam" id="PF00561">
    <property type="entry name" value="Abhydrolase_1"/>
    <property type="match status" value="1"/>
</dbReference>
<evidence type="ECO:0000313" key="3">
    <source>
        <dbReference type="EMBL" id="MFD2589293.1"/>
    </source>
</evidence>
<evidence type="ECO:0000259" key="2">
    <source>
        <dbReference type="Pfam" id="PF00561"/>
    </source>
</evidence>
<dbReference type="SUPFAM" id="SSF53474">
    <property type="entry name" value="alpha/beta-Hydrolases"/>
    <property type="match status" value="1"/>
</dbReference>
<reference evidence="4" key="1">
    <citation type="journal article" date="2019" name="Int. J. Syst. Evol. Microbiol.">
        <title>The Global Catalogue of Microorganisms (GCM) 10K type strain sequencing project: providing services to taxonomists for standard genome sequencing and annotation.</title>
        <authorList>
            <consortium name="The Broad Institute Genomics Platform"/>
            <consortium name="The Broad Institute Genome Sequencing Center for Infectious Disease"/>
            <person name="Wu L."/>
            <person name="Ma J."/>
        </authorList>
    </citation>
    <scope>NUCLEOTIDE SEQUENCE [LARGE SCALE GENOMIC DNA]</scope>
    <source>
        <strain evidence="4">KCTC 42423</strain>
    </source>
</reference>
<evidence type="ECO:0000313" key="4">
    <source>
        <dbReference type="Proteomes" id="UP001597459"/>
    </source>
</evidence>
<comment type="caution">
    <text evidence="3">The sequence shown here is derived from an EMBL/GenBank/DDBJ whole genome shotgun (WGS) entry which is preliminary data.</text>
</comment>
<dbReference type="PANTHER" id="PTHR43329">
    <property type="entry name" value="EPOXIDE HYDROLASE"/>
    <property type="match status" value="1"/>
</dbReference>
<proteinExistence type="predicted"/>
<dbReference type="Proteomes" id="UP001597459">
    <property type="component" value="Unassembled WGS sequence"/>
</dbReference>
<dbReference type="PRINTS" id="PR00412">
    <property type="entry name" value="EPOXHYDRLASE"/>
</dbReference>
<dbReference type="InterPro" id="IPR029058">
    <property type="entry name" value="AB_hydrolase_fold"/>
</dbReference>
<sequence>MLKSNVAVFYTTENQRYTVDVSYLVYKKATHIMKNSFFLLLIGILIISCKPYSSTTKTTTQPMTYSSFRQLQKSYPSADGLIKYIDQGSGPVILLLHGVPSSGWLYRKMITPLVKNGYRVIVPDMLGFGASDSPTGYELYSSKHHSQRLLALMDFLKIDNWAHVMHDAGGLWTWELLAQAPQRINRLILLNTIVFEEGFTPPIRMKPGFLAKTAMWSYRNGITTNMLLNGLFKAGIENNTLTKKDIEGYKTPLLEGKTKGMYYFFSKTCNDLPDYTAVFQKISIPVAVIWGKNDSMLQWEPQKEKIINHLKVAPENIKLLNEKHFIQETKAEKISVAITRFLKANQL</sequence>
<evidence type="ECO:0000256" key="1">
    <source>
        <dbReference type="ARBA" id="ARBA00022801"/>
    </source>
</evidence>